<keyword evidence="2" id="KW-1185">Reference proteome</keyword>
<dbReference type="KEGG" id="srho:HH216_01875"/>
<name>A0A7L5DGE2_9BACT</name>
<gene>
    <name evidence="1" type="ORF">HH216_01875</name>
</gene>
<organism evidence="1 2">
    <name type="scientific">Spirosoma rhododendri</name>
    <dbReference type="NCBI Taxonomy" id="2728024"/>
    <lineage>
        <taxon>Bacteria</taxon>
        <taxon>Pseudomonadati</taxon>
        <taxon>Bacteroidota</taxon>
        <taxon>Cytophagia</taxon>
        <taxon>Cytophagales</taxon>
        <taxon>Cytophagaceae</taxon>
        <taxon>Spirosoma</taxon>
    </lineage>
</organism>
<dbReference type="Proteomes" id="UP000501128">
    <property type="component" value="Chromosome"/>
</dbReference>
<evidence type="ECO:0000313" key="1">
    <source>
        <dbReference type="EMBL" id="QJD77306.1"/>
    </source>
</evidence>
<evidence type="ECO:0000313" key="2">
    <source>
        <dbReference type="Proteomes" id="UP000501128"/>
    </source>
</evidence>
<dbReference type="RefSeq" id="WP_169549249.1">
    <property type="nucleotide sequence ID" value="NZ_CP051677.1"/>
</dbReference>
<reference evidence="1 2" key="1">
    <citation type="submission" date="2020-04" db="EMBL/GenBank/DDBJ databases">
        <title>Genome sequencing of novel species.</title>
        <authorList>
            <person name="Heo J."/>
            <person name="Kim S.-J."/>
            <person name="Kim J.-S."/>
            <person name="Hong S.-B."/>
            <person name="Kwon S.-W."/>
        </authorList>
    </citation>
    <scope>NUCLEOTIDE SEQUENCE [LARGE SCALE GENOMIC DNA]</scope>
    <source>
        <strain evidence="1 2">CJU-R4</strain>
    </source>
</reference>
<protein>
    <submittedName>
        <fullName evidence="1">Uncharacterized protein</fullName>
    </submittedName>
</protein>
<dbReference type="EMBL" id="CP051677">
    <property type="protein sequence ID" value="QJD77306.1"/>
    <property type="molecule type" value="Genomic_DNA"/>
</dbReference>
<sequence>MKIHATIRRFAISSWPLLLLVGLTGRAVLAQSTEKAGWHGEAEVGGWAASGASCRSGYGPISGGRYP</sequence>
<proteinExistence type="predicted"/>
<accession>A0A7L5DGE2</accession>
<dbReference type="AlphaFoldDB" id="A0A7L5DGE2"/>